<feature type="transmembrane region" description="Helical" evidence="8">
    <location>
        <begin position="690"/>
        <end position="711"/>
    </location>
</feature>
<comment type="subcellular location">
    <subcellularLocation>
        <location evidence="1 8">Cell membrane</location>
        <topology evidence="1 8">Multi-pass membrane protein</topology>
    </subcellularLocation>
</comment>
<feature type="transmembrane region" description="Helical" evidence="8">
    <location>
        <begin position="286"/>
        <end position="314"/>
    </location>
</feature>
<keyword evidence="5 8" id="KW-1133">Transmembrane helix</keyword>
<accession>A0ABM4BVG6</accession>
<keyword evidence="7" id="KW-1015">Disulfide bond</keyword>
<sequence length="766" mass="84193">MLHNFLQLNNERVKMHDDDALNAGTHHITLLPQSSGSVDSYSVSANQTQYSNLCNVSYVKNSYNKTGSTELFTRPISSPTPQIYSPYTSNLHLDHTLTCGWNKFKPQKLQKLNNAKWFLFFLAVFSISQGMIINGFTNVGLSTLEKQFKFSSKQSGMIVAAKECSSLLLIAFLSFYGSFGNKPKYLGYGAMVTAFGCLLYVLPHSLTGKHIPDNVSVVLSQELCATDSNFKRTGSEVKCEVKNSLEGYYWFIFILSKLLVGAGTAPLFTLGAAYIDENVKPKVVPIYLGVWYVSTSFGPGLGFLAGGSLLNVYVDLIQPAGIHLNPEDPRWIGAWWIGHLFGGILIFISSWALLAYPQSMPGAKEIRAQAIRDGSIRPEDKKLQGKLADMIPATMNLLKNSTFMFNTLALTCGTIIATGLGPFVVKYLQAQFGVSTMHAGVASGITLIPGTAGGIFIGSYLMRQFHGKDTCEGASRYCFFFQVIAVLSVASFLIPGCRSPIVAGVHKPYFNQSTLSLISDCNHQCKCSDLSYNPVCGVDNLTYFSPCHMGCLKILEDESKYSECSCINQTSTERLVVNTSGETDQLPTQIMAYVGECDRGCKNMVPFLCGIVLMLVLNFVNAVPNKMVVMRCVPDNERAYALGVQWIFLTLLGAIPGPLLFGIFIDKSCNMWETNCSKAGNCILYDNVTLSYQLTLGIFILQVLAAVFYFLSWKTIKPPSLVNRPFKDSEECCVNPSNISIDNSKIILNNSAKKDSIPKISLLRAT</sequence>
<dbReference type="InterPro" id="IPR002350">
    <property type="entry name" value="Kazal_dom"/>
</dbReference>
<evidence type="ECO:0000256" key="5">
    <source>
        <dbReference type="ARBA" id="ARBA00022989"/>
    </source>
</evidence>
<feature type="domain" description="Kazal-like" evidence="9">
    <location>
        <begin position="515"/>
        <end position="568"/>
    </location>
</feature>
<evidence type="ECO:0000256" key="3">
    <source>
        <dbReference type="ARBA" id="ARBA00022475"/>
    </source>
</evidence>
<dbReference type="Gene3D" id="3.30.60.30">
    <property type="match status" value="1"/>
</dbReference>
<name>A0ABM4BVG6_HYDVU</name>
<dbReference type="Pfam" id="PF07648">
    <property type="entry name" value="Kazal_2"/>
    <property type="match status" value="1"/>
</dbReference>
<evidence type="ECO:0000256" key="4">
    <source>
        <dbReference type="ARBA" id="ARBA00022692"/>
    </source>
</evidence>
<evidence type="ECO:0000313" key="11">
    <source>
        <dbReference type="RefSeq" id="XP_065653203.1"/>
    </source>
</evidence>
<feature type="transmembrane region" description="Helical" evidence="8">
    <location>
        <begin position="157"/>
        <end position="178"/>
    </location>
</feature>
<evidence type="ECO:0000256" key="2">
    <source>
        <dbReference type="ARBA" id="ARBA00009657"/>
    </source>
</evidence>
<evidence type="ECO:0000256" key="1">
    <source>
        <dbReference type="ARBA" id="ARBA00004651"/>
    </source>
</evidence>
<evidence type="ECO:0000259" key="9">
    <source>
        <dbReference type="PROSITE" id="PS51465"/>
    </source>
</evidence>
<feature type="transmembrane region" description="Helical" evidence="8">
    <location>
        <begin position="604"/>
        <end position="623"/>
    </location>
</feature>
<comment type="similarity">
    <text evidence="2 8">Belongs to the organo anion transporter (TC 2.A.60) family.</text>
</comment>
<feature type="transmembrane region" description="Helical" evidence="8">
    <location>
        <begin position="117"/>
        <end position="137"/>
    </location>
</feature>
<feature type="transmembrane region" description="Helical" evidence="8">
    <location>
        <begin position="437"/>
        <end position="462"/>
    </location>
</feature>
<dbReference type="GeneID" id="136071802"/>
<dbReference type="PANTHER" id="PTHR11388:SF100">
    <property type="entry name" value="SOLUTE CARRIER ORGANIC ANION TRANSPORTER FAMILY MEMBER 4A1"/>
    <property type="match status" value="1"/>
</dbReference>
<keyword evidence="4 8" id="KW-0812">Transmembrane</keyword>
<feature type="transmembrane region" description="Helical" evidence="8">
    <location>
        <begin position="474"/>
        <end position="494"/>
    </location>
</feature>
<keyword evidence="10" id="KW-1185">Reference proteome</keyword>
<evidence type="ECO:0000313" key="10">
    <source>
        <dbReference type="Proteomes" id="UP001652625"/>
    </source>
</evidence>
<organism evidence="10 11">
    <name type="scientific">Hydra vulgaris</name>
    <name type="common">Hydra</name>
    <name type="synonym">Hydra attenuata</name>
    <dbReference type="NCBI Taxonomy" id="6087"/>
    <lineage>
        <taxon>Eukaryota</taxon>
        <taxon>Metazoa</taxon>
        <taxon>Cnidaria</taxon>
        <taxon>Hydrozoa</taxon>
        <taxon>Hydroidolina</taxon>
        <taxon>Anthoathecata</taxon>
        <taxon>Aplanulata</taxon>
        <taxon>Hydridae</taxon>
        <taxon>Hydra</taxon>
    </lineage>
</organism>
<keyword evidence="8" id="KW-0813">Transport</keyword>
<dbReference type="Pfam" id="PF03137">
    <property type="entry name" value="OATP"/>
    <property type="match status" value="1"/>
</dbReference>
<dbReference type="RefSeq" id="XP_065653203.1">
    <property type="nucleotide sequence ID" value="XM_065797131.1"/>
</dbReference>
<proteinExistence type="inferred from homology"/>
<dbReference type="PROSITE" id="PS51465">
    <property type="entry name" value="KAZAL_2"/>
    <property type="match status" value="1"/>
</dbReference>
<dbReference type="PANTHER" id="PTHR11388">
    <property type="entry name" value="ORGANIC ANION TRANSPORTER"/>
    <property type="match status" value="1"/>
</dbReference>
<dbReference type="Gene3D" id="1.20.1250.20">
    <property type="entry name" value="MFS general substrate transporter like domains"/>
    <property type="match status" value="1"/>
</dbReference>
<dbReference type="InterPro" id="IPR004156">
    <property type="entry name" value="OATP"/>
</dbReference>
<feature type="transmembrane region" description="Helical" evidence="8">
    <location>
        <begin position="334"/>
        <end position="356"/>
    </location>
</feature>
<dbReference type="Proteomes" id="UP001652625">
    <property type="component" value="Chromosome 05"/>
</dbReference>
<feature type="transmembrane region" description="Helical" evidence="8">
    <location>
        <begin position="185"/>
        <end position="202"/>
    </location>
</feature>
<evidence type="ECO:0000256" key="6">
    <source>
        <dbReference type="ARBA" id="ARBA00023136"/>
    </source>
</evidence>
<keyword evidence="8" id="KW-0406">Ion transport</keyword>
<feature type="transmembrane region" description="Helical" evidence="8">
    <location>
        <begin position="248"/>
        <end position="274"/>
    </location>
</feature>
<feature type="transmembrane region" description="Helical" evidence="8">
    <location>
        <begin position="403"/>
        <end position="425"/>
    </location>
</feature>
<reference evidence="11" key="1">
    <citation type="submission" date="2025-08" db="UniProtKB">
        <authorList>
            <consortium name="RefSeq"/>
        </authorList>
    </citation>
    <scope>IDENTIFICATION</scope>
</reference>
<keyword evidence="3" id="KW-1003">Cell membrane</keyword>
<dbReference type="InterPro" id="IPR036058">
    <property type="entry name" value="Kazal_dom_sf"/>
</dbReference>
<dbReference type="SUPFAM" id="SSF103473">
    <property type="entry name" value="MFS general substrate transporter"/>
    <property type="match status" value="1"/>
</dbReference>
<protein>
    <recommendedName>
        <fullName evidence="8">Solute carrier organic anion transporter family member</fullName>
    </recommendedName>
</protein>
<evidence type="ECO:0000256" key="7">
    <source>
        <dbReference type="ARBA" id="ARBA00023157"/>
    </source>
</evidence>
<dbReference type="InterPro" id="IPR036259">
    <property type="entry name" value="MFS_trans_sf"/>
</dbReference>
<dbReference type="NCBIfam" id="TIGR00805">
    <property type="entry name" value="oat"/>
    <property type="match status" value="1"/>
</dbReference>
<feature type="transmembrane region" description="Helical" evidence="8">
    <location>
        <begin position="644"/>
        <end position="665"/>
    </location>
</feature>
<evidence type="ECO:0000256" key="8">
    <source>
        <dbReference type="RuleBase" id="RU362056"/>
    </source>
</evidence>
<keyword evidence="6 8" id="KW-0472">Membrane</keyword>
<gene>
    <name evidence="11" type="primary">LOC136071802</name>
</gene>
<dbReference type="SUPFAM" id="SSF100895">
    <property type="entry name" value="Kazal-type serine protease inhibitors"/>
    <property type="match status" value="1"/>
</dbReference>